<evidence type="ECO:0000313" key="2">
    <source>
        <dbReference type="EMBL" id="MEH8016262.1"/>
    </source>
</evidence>
<evidence type="ECO:0008006" key="4">
    <source>
        <dbReference type="Google" id="ProtNLM"/>
    </source>
</evidence>
<sequence length="416" mass="46367">MTHFILPAVMAAMALFSAASPALSVQQQNAWREDILSFQAQIKTHHIAAFHHISEAEFDQQIDTLWSQLAALNEAQIETELMRISRSIGDAHTAYNLMSGPHRHYPLRFKFFAGELRVIDTIAAYQHLLGAKLIAINGIPLAQLQQQLKPYVNYVENQYSFNVAFAFQITINKFLYGTGVSPQLDRAEFSFSSDSGISSVTLDTVTMQQFGSLSSAYTMTTPQLSLTSTGIEGLQFSMLTAYDTVYLDFNHYPEPAAVQQHCLALQQSIKQSQLAHLVIDLRGNMGGNFYSGLALSSCLSELDQFDWLNGIYVMIDGATQSAAMANASQFKQLLNATLVGQPSGADPNHYMETRRLSLPNSGRKFSVSKRYYQFVLQPTDALYPDISYQESWQAYKNNQDAVLLQLLNHIEKNSGA</sequence>
<dbReference type="EMBL" id="JALAAR010000002">
    <property type="protein sequence ID" value="MEH8016262.1"/>
    <property type="molecule type" value="Genomic_DNA"/>
</dbReference>
<evidence type="ECO:0000313" key="3">
    <source>
        <dbReference type="Proteomes" id="UP001375382"/>
    </source>
</evidence>
<reference evidence="2 3" key="1">
    <citation type="journal article" date="2023" name="Ecotoxicol. Environ. Saf.">
        <title>Mercury remediation potential of mercury-resistant strain Rheinheimera metallidurans sp. nov. isolated from a municipal waste dumping site.</title>
        <authorList>
            <person name="Yadav V."/>
            <person name="Manjhi A."/>
            <person name="Vadakedath N."/>
        </authorList>
    </citation>
    <scope>NUCLEOTIDE SEQUENCE [LARGE SCALE GENOMIC DNA]</scope>
    <source>
        <strain evidence="2 3">E-49</strain>
    </source>
</reference>
<protein>
    <recommendedName>
        <fullName evidence="4">Peptidase family S41</fullName>
    </recommendedName>
</protein>
<keyword evidence="1" id="KW-0732">Signal</keyword>
<organism evidence="2 3">
    <name type="scientific">Rheinheimera muenzenbergensis</name>
    <dbReference type="NCBI Taxonomy" id="1193628"/>
    <lineage>
        <taxon>Bacteria</taxon>
        <taxon>Pseudomonadati</taxon>
        <taxon>Pseudomonadota</taxon>
        <taxon>Gammaproteobacteria</taxon>
        <taxon>Chromatiales</taxon>
        <taxon>Chromatiaceae</taxon>
        <taxon>Rheinheimera</taxon>
    </lineage>
</organism>
<comment type="caution">
    <text evidence="2">The sequence shown here is derived from an EMBL/GenBank/DDBJ whole genome shotgun (WGS) entry which is preliminary data.</text>
</comment>
<accession>A0ABU8C308</accession>
<dbReference type="SUPFAM" id="SSF52096">
    <property type="entry name" value="ClpP/crotonase"/>
    <property type="match status" value="1"/>
</dbReference>
<keyword evidence="3" id="KW-1185">Reference proteome</keyword>
<dbReference type="RefSeq" id="WP_335734674.1">
    <property type="nucleotide sequence ID" value="NZ_JALAAR010000002.1"/>
</dbReference>
<feature type="signal peptide" evidence="1">
    <location>
        <begin position="1"/>
        <end position="24"/>
    </location>
</feature>
<dbReference type="Gene3D" id="3.90.226.10">
    <property type="entry name" value="2-enoyl-CoA Hydratase, Chain A, domain 1"/>
    <property type="match status" value="2"/>
</dbReference>
<proteinExistence type="predicted"/>
<gene>
    <name evidence="2" type="ORF">MN202_03355</name>
</gene>
<dbReference type="Proteomes" id="UP001375382">
    <property type="component" value="Unassembled WGS sequence"/>
</dbReference>
<feature type="chain" id="PRO_5047024348" description="Peptidase family S41" evidence="1">
    <location>
        <begin position="25"/>
        <end position="416"/>
    </location>
</feature>
<name>A0ABU8C308_9GAMM</name>
<dbReference type="InterPro" id="IPR029045">
    <property type="entry name" value="ClpP/crotonase-like_dom_sf"/>
</dbReference>
<evidence type="ECO:0000256" key="1">
    <source>
        <dbReference type="SAM" id="SignalP"/>
    </source>
</evidence>